<dbReference type="PRINTS" id="PR00344">
    <property type="entry name" value="BCTRLSENSOR"/>
</dbReference>
<dbReference type="EMBL" id="WAGD01000031">
    <property type="protein sequence ID" value="KAB0878713.1"/>
    <property type="molecule type" value="Genomic_DNA"/>
</dbReference>
<name>A0A2T7AVN0_9ENTR</name>
<dbReference type="PANTHER" id="PTHR45436:SF3">
    <property type="entry name" value="SENSOR HISTIDINE KINASE HPRS"/>
    <property type="match status" value="1"/>
</dbReference>
<keyword evidence="8 14" id="KW-0547">Nucleotide-binding</keyword>
<comment type="function">
    <text evidence="14">Member of a two-component regulatory system.</text>
</comment>
<dbReference type="NCBIfam" id="TIGR01386">
    <property type="entry name" value="cztS_silS_copS"/>
    <property type="match status" value="1"/>
</dbReference>
<evidence type="ECO:0000256" key="3">
    <source>
        <dbReference type="ARBA" id="ARBA00022475"/>
    </source>
</evidence>
<dbReference type="Proteomes" id="UP000244378">
    <property type="component" value="Unassembled WGS sequence"/>
</dbReference>
<evidence type="ECO:0000256" key="11">
    <source>
        <dbReference type="ARBA" id="ARBA00022989"/>
    </source>
</evidence>
<keyword evidence="11 14" id="KW-1133">Transmembrane helix</keyword>
<dbReference type="InterPro" id="IPR036097">
    <property type="entry name" value="HisK_dim/P_sf"/>
</dbReference>
<dbReference type="EC" id="2.7.13.3" evidence="14"/>
<evidence type="ECO:0000256" key="12">
    <source>
        <dbReference type="ARBA" id="ARBA00023012"/>
    </source>
</evidence>
<keyword evidence="5" id="KW-0597">Phosphoprotein</keyword>
<evidence type="ECO:0000256" key="1">
    <source>
        <dbReference type="ARBA" id="ARBA00000085"/>
    </source>
</evidence>
<keyword evidence="6 14" id="KW-0808">Transferase</keyword>
<evidence type="ECO:0000313" key="19">
    <source>
        <dbReference type="Proteomes" id="UP000244378"/>
    </source>
</evidence>
<dbReference type="GO" id="GO:0000155">
    <property type="term" value="F:phosphorelay sensor kinase activity"/>
    <property type="evidence" value="ECO:0007669"/>
    <property type="project" value="InterPro"/>
</dbReference>
<dbReference type="PROSITE" id="PS50109">
    <property type="entry name" value="HIS_KIN"/>
    <property type="match status" value="1"/>
</dbReference>
<dbReference type="PANTHER" id="PTHR45436">
    <property type="entry name" value="SENSOR HISTIDINE KINASE YKOH"/>
    <property type="match status" value="1"/>
</dbReference>
<evidence type="ECO:0000256" key="4">
    <source>
        <dbReference type="ARBA" id="ARBA00022519"/>
    </source>
</evidence>
<dbReference type="SUPFAM" id="SSF47384">
    <property type="entry name" value="Homodimeric domain of signal transducing histidine kinase"/>
    <property type="match status" value="1"/>
</dbReference>
<evidence type="ECO:0000256" key="8">
    <source>
        <dbReference type="ARBA" id="ARBA00022741"/>
    </source>
</evidence>
<comment type="subcellular location">
    <subcellularLocation>
        <location evidence="2">Cell inner membrane</location>
        <topology evidence="2">Multi-pass membrane protein</topology>
    </subcellularLocation>
</comment>
<dbReference type="InterPro" id="IPR004358">
    <property type="entry name" value="Sig_transdc_His_kin-like_C"/>
</dbReference>
<dbReference type="Pfam" id="PF00672">
    <property type="entry name" value="HAMP"/>
    <property type="match status" value="1"/>
</dbReference>
<keyword evidence="3 14" id="KW-1003">Cell membrane</keyword>
<dbReference type="InterPro" id="IPR036890">
    <property type="entry name" value="HATPase_C_sf"/>
</dbReference>
<evidence type="ECO:0000256" key="2">
    <source>
        <dbReference type="ARBA" id="ARBA00004429"/>
    </source>
</evidence>
<dbReference type="GO" id="GO:0005886">
    <property type="term" value="C:plasma membrane"/>
    <property type="evidence" value="ECO:0007669"/>
    <property type="project" value="UniProtKB-SubCell"/>
</dbReference>
<dbReference type="EMBL" id="MSAE01000009">
    <property type="protein sequence ID" value="PUX16159.1"/>
    <property type="molecule type" value="Genomic_DNA"/>
</dbReference>
<evidence type="ECO:0000256" key="9">
    <source>
        <dbReference type="ARBA" id="ARBA00022777"/>
    </source>
</evidence>
<reference evidence="18 19" key="1">
    <citation type="submission" date="2016-12" db="EMBL/GenBank/DDBJ databases">
        <title>Analysis of the Molecular Diversity Among Cronobacter Species Isolated from Filth Flies Using a Pan Genomic DNA Microarray.</title>
        <authorList>
            <person name="Pava-Ripoll M."/>
            <person name="Tall B."/>
            <person name="Farber J."/>
            <person name="Fanning S."/>
            <person name="Lehner A."/>
            <person name="Stephan R."/>
            <person name="Pagotto F."/>
            <person name="Iverson C."/>
            <person name="Ziobro G."/>
            <person name="Miller A."/>
            <person name="Pearson R."/>
            <person name="Yan Q."/>
            <person name="Kim M."/>
            <person name="Jeong S."/>
            <person name="Park J."/>
            <person name="Jun S."/>
            <person name="Choi H."/>
            <person name="Chung T."/>
            <person name="Yoo Y."/>
            <person name="Park E."/>
            <person name="Hwang S."/>
            <person name="Lee B."/>
            <person name="Sathyamoorthy V."/>
            <person name="Carter L."/>
            <person name="Mammel M."/>
            <person name="Jackson S."/>
            <person name="Kothary M."/>
            <person name="Patel I."/>
            <person name="Grim C."/>
            <person name="Gopinath G."/>
            <person name="Gangiredla J."/>
            <person name="Chase H."/>
        </authorList>
    </citation>
    <scope>NUCLEOTIDE SEQUENCE [LARGE SCALE GENOMIC DNA]</scope>
    <source>
        <strain evidence="18 19">MOD1-Md1s</strain>
    </source>
</reference>
<dbReference type="InterPro" id="IPR003660">
    <property type="entry name" value="HAMP_dom"/>
</dbReference>
<dbReference type="InterPro" id="IPR003594">
    <property type="entry name" value="HATPase_dom"/>
</dbReference>
<reference evidence="17 20" key="2">
    <citation type="submission" date="2019-08" db="EMBL/GenBank/DDBJ databases">
        <title>Prevalence, distribution, and phylogeny of type two toxin-antitoxin genes possessed by Cronobacter species where C. sakazakii homologs follow sequence type lineages.</title>
        <authorList>
            <person name="Finkelstein S."/>
            <person name="Negrete F."/>
            <person name="Jang H."/>
            <person name="Gopinath G.R."/>
            <person name="Tall B.D."/>
        </authorList>
    </citation>
    <scope>NUCLEOTIDE SEQUENCE [LARGE SCALE GENOMIC DNA]</scope>
    <source>
        <strain evidence="17 20">MOD1_GK1257</strain>
    </source>
</reference>
<dbReference type="AlphaFoldDB" id="A0A2T7AVN0"/>
<dbReference type="SMART" id="SM00304">
    <property type="entry name" value="HAMP"/>
    <property type="match status" value="1"/>
</dbReference>
<evidence type="ECO:0000259" key="16">
    <source>
        <dbReference type="PROSITE" id="PS50885"/>
    </source>
</evidence>
<dbReference type="PROSITE" id="PS50885">
    <property type="entry name" value="HAMP"/>
    <property type="match status" value="1"/>
</dbReference>
<evidence type="ECO:0000256" key="13">
    <source>
        <dbReference type="ARBA" id="ARBA00023136"/>
    </source>
</evidence>
<evidence type="ECO:0000256" key="10">
    <source>
        <dbReference type="ARBA" id="ARBA00022840"/>
    </source>
</evidence>
<dbReference type="GO" id="GO:0005524">
    <property type="term" value="F:ATP binding"/>
    <property type="evidence" value="ECO:0007669"/>
    <property type="project" value="UniProtKB-KW"/>
</dbReference>
<sequence length="453" mass="50500">MRSPSLTLRLTLIFTLLVAFACGITGVSLYRSLSAELVWRDDQTLLNRASQLRQLLTDGAEPRQLPLYFNRMLDTRQDVLLIRRVDGDTLVNINQAGVTLPTLAPVLPGRSVNDQALHRWRRPDGVYVSAIALTASDKNGPLVITVARVAQERAQMLAEYRRESLLVCLLATLAAALLSPWLIRRGLRAIRRLSEATARTGSETLQQPLSLETLPRELLPLGEALNTMRRRLAEDFARLTRFADDLAHELRTPVNILLGQNQVALQRPRSVQEYQNLLAGNIEELEQMTRLIENILFLARADHQNIALRRETLALEPFIHQLTDFLEPLAEERGITFSVQASGTLRADRLLLQRALTNLLTNALRHAPTGSDVRIAAAQEADYAVLSVANPGAPIAEADKLFLRFWRGDNARHTPGTGLGLALTQAIVRLHGGQVAVEHEEGWNRFILRFPAA</sequence>
<dbReference type="Pfam" id="PF00512">
    <property type="entry name" value="HisKA"/>
    <property type="match status" value="1"/>
</dbReference>
<evidence type="ECO:0000313" key="20">
    <source>
        <dbReference type="Proteomes" id="UP000469927"/>
    </source>
</evidence>
<evidence type="ECO:0000313" key="18">
    <source>
        <dbReference type="EMBL" id="PUX16159.1"/>
    </source>
</evidence>
<dbReference type="SMART" id="SM00387">
    <property type="entry name" value="HATPase_c"/>
    <property type="match status" value="1"/>
</dbReference>
<dbReference type="CDD" id="cd00075">
    <property type="entry name" value="HATPase"/>
    <property type="match status" value="1"/>
</dbReference>
<dbReference type="Gene3D" id="6.10.340.10">
    <property type="match status" value="1"/>
</dbReference>
<protein>
    <recommendedName>
        <fullName evidence="14">Sensor protein</fullName>
        <ecNumber evidence="14">2.7.13.3</ecNumber>
    </recommendedName>
</protein>
<proteinExistence type="predicted"/>
<keyword evidence="10 14" id="KW-0067">ATP-binding</keyword>
<keyword evidence="4 14" id="KW-0997">Cell inner membrane</keyword>
<dbReference type="InterPro" id="IPR003661">
    <property type="entry name" value="HisK_dim/P_dom"/>
</dbReference>
<dbReference type="PROSITE" id="PS51257">
    <property type="entry name" value="PROKAR_LIPOPROTEIN"/>
    <property type="match status" value="1"/>
</dbReference>
<accession>A0A2T7AVN0</accession>
<evidence type="ECO:0000259" key="15">
    <source>
        <dbReference type="PROSITE" id="PS50109"/>
    </source>
</evidence>
<evidence type="ECO:0000256" key="5">
    <source>
        <dbReference type="ARBA" id="ARBA00022553"/>
    </source>
</evidence>
<keyword evidence="20" id="KW-1185">Reference proteome</keyword>
<evidence type="ECO:0000313" key="17">
    <source>
        <dbReference type="EMBL" id="KAB0878713.1"/>
    </source>
</evidence>
<comment type="caution">
    <text evidence="18">The sequence shown here is derived from an EMBL/GenBank/DDBJ whole genome shotgun (WGS) entry which is preliminary data.</text>
</comment>
<dbReference type="InterPro" id="IPR050428">
    <property type="entry name" value="TCS_sensor_his_kinase"/>
</dbReference>
<dbReference type="Proteomes" id="UP000469927">
    <property type="component" value="Unassembled WGS sequence"/>
</dbReference>
<evidence type="ECO:0000256" key="6">
    <source>
        <dbReference type="ARBA" id="ARBA00022679"/>
    </source>
</evidence>
<keyword evidence="7 14" id="KW-0812">Transmembrane</keyword>
<feature type="transmembrane region" description="Helical" evidence="14">
    <location>
        <begin position="164"/>
        <end position="183"/>
    </location>
</feature>
<dbReference type="Gene3D" id="1.10.287.130">
    <property type="match status" value="1"/>
</dbReference>
<keyword evidence="9 14" id="KW-0418">Kinase</keyword>
<dbReference type="CDD" id="cd00082">
    <property type="entry name" value="HisKA"/>
    <property type="match status" value="1"/>
</dbReference>
<gene>
    <name evidence="18" type="ORF">AUN14_06355</name>
    <name evidence="17" type="ORF">FZI19_11735</name>
</gene>
<keyword evidence="12 14" id="KW-0902">Two-component regulatory system</keyword>
<feature type="domain" description="Histidine kinase" evidence="15">
    <location>
        <begin position="245"/>
        <end position="453"/>
    </location>
</feature>
<dbReference type="InterPro" id="IPR005467">
    <property type="entry name" value="His_kinase_dom"/>
</dbReference>
<organism evidence="18 19">
    <name type="scientific">Cronobacter muytjensii</name>
    <dbReference type="NCBI Taxonomy" id="413501"/>
    <lineage>
        <taxon>Bacteria</taxon>
        <taxon>Pseudomonadati</taxon>
        <taxon>Pseudomonadota</taxon>
        <taxon>Gammaproteobacteria</taxon>
        <taxon>Enterobacterales</taxon>
        <taxon>Enterobacteriaceae</taxon>
        <taxon>Cronobacter</taxon>
    </lineage>
</organism>
<keyword evidence="13 14" id="KW-0472">Membrane</keyword>
<feature type="domain" description="HAMP" evidence="16">
    <location>
        <begin position="184"/>
        <end position="237"/>
    </location>
</feature>
<dbReference type="SMART" id="SM00388">
    <property type="entry name" value="HisKA"/>
    <property type="match status" value="1"/>
</dbReference>
<dbReference type="Pfam" id="PF02518">
    <property type="entry name" value="HATPase_c"/>
    <property type="match status" value="1"/>
</dbReference>
<comment type="catalytic activity">
    <reaction evidence="1 14">
        <text>ATP + protein L-histidine = ADP + protein N-phospho-L-histidine.</text>
        <dbReference type="EC" id="2.7.13.3"/>
    </reaction>
</comment>
<dbReference type="InterPro" id="IPR006290">
    <property type="entry name" value="CztS_silS_copS"/>
</dbReference>
<dbReference type="SUPFAM" id="SSF55874">
    <property type="entry name" value="ATPase domain of HSP90 chaperone/DNA topoisomerase II/histidine kinase"/>
    <property type="match status" value="1"/>
</dbReference>
<dbReference type="OrthoDB" id="9809766at2"/>
<evidence type="ECO:0000256" key="14">
    <source>
        <dbReference type="RuleBase" id="RU364088"/>
    </source>
</evidence>
<dbReference type="Gene3D" id="3.30.565.10">
    <property type="entry name" value="Histidine kinase-like ATPase, C-terminal domain"/>
    <property type="match status" value="1"/>
</dbReference>
<dbReference type="RefSeq" id="WP_075192744.1">
    <property type="nucleotide sequence ID" value="NZ_JADKNN010000007.1"/>
</dbReference>
<evidence type="ECO:0000256" key="7">
    <source>
        <dbReference type="ARBA" id="ARBA00022692"/>
    </source>
</evidence>